<dbReference type="Ensembl" id="ENSSRHT00000067118.1">
    <property type="protein sequence ID" value="ENSSRHP00000065321.1"/>
    <property type="gene ID" value="ENSSRHG00000032507.1"/>
</dbReference>
<feature type="disulfide bond" evidence="5">
    <location>
        <begin position="102"/>
        <end position="112"/>
    </location>
</feature>
<feature type="domain" description="SRCR" evidence="6">
    <location>
        <begin position="363"/>
        <end position="464"/>
    </location>
</feature>
<dbReference type="FunFam" id="3.10.250.10:FF:000002">
    <property type="entry name" value="Scavenger receptor cysteine-rich type 1 protein M130"/>
    <property type="match status" value="1"/>
</dbReference>
<dbReference type="Proteomes" id="UP000472270">
    <property type="component" value="Unassembled WGS sequence"/>
</dbReference>
<dbReference type="AlphaFoldDB" id="A0A673KFW0"/>
<feature type="disulfide bond" evidence="5">
    <location>
        <begin position="263"/>
        <end position="273"/>
    </location>
</feature>
<feature type="domain" description="SRCR" evidence="6">
    <location>
        <begin position="568"/>
        <end position="668"/>
    </location>
</feature>
<keyword evidence="4" id="KW-0325">Glycoprotein</keyword>
<feature type="disulfide bond" evidence="5">
    <location>
        <begin position="433"/>
        <end position="443"/>
    </location>
</feature>
<evidence type="ECO:0000256" key="1">
    <source>
        <dbReference type="ARBA" id="ARBA00022729"/>
    </source>
</evidence>
<feature type="domain" description="SRCR" evidence="6">
    <location>
        <begin position="34"/>
        <end position="133"/>
    </location>
</feature>
<name>A0A673KFW0_9TELE</name>
<dbReference type="Pfam" id="PF00530">
    <property type="entry name" value="SRCR"/>
    <property type="match status" value="7"/>
</dbReference>
<evidence type="ECO:0000256" key="4">
    <source>
        <dbReference type="ARBA" id="ARBA00023180"/>
    </source>
</evidence>
<dbReference type="FunFam" id="3.10.250.10:FF:000009">
    <property type="entry name" value="WC1"/>
    <property type="match status" value="2"/>
</dbReference>
<dbReference type="Gene3D" id="3.10.250.10">
    <property type="entry name" value="SRCR-like domain"/>
    <property type="match status" value="7"/>
</dbReference>
<evidence type="ECO:0000256" key="2">
    <source>
        <dbReference type="ARBA" id="ARBA00022737"/>
    </source>
</evidence>
<organism evidence="7 8">
    <name type="scientific">Sinocyclocheilus rhinocerous</name>
    <dbReference type="NCBI Taxonomy" id="307959"/>
    <lineage>
        <taxon>Eukaryota</taxon>
        <taxon>Metazoa</taxon>
        <taxon>Chordata</taxon>
        <taxon>Craniata</taxon>
        <taxon>Vertebrata</taxon>
        <taxon>Euteleostomi</taxon>
        <taxon>Actinopterygii</taxon>
        <taxon>Neopterygii</taxon>
        <taxon>Teleostei</taxon>
        <taxon>Ostariophysi</taxon>
        <taxon>Cypriniformes</taxon>
        <taxon>Cyprinidae</taxon>
        <taxon>Cyprininae</taxon>
        <taxon>Sinocyclocheilus</taxon>
    </lineage>
</organism>
<accession>A0A673KFW0</accession>
<proteinExistence type="predicted"/>
<feature type="disulfide bond" evidence="5">
    <location>
        <begin position="637"/>
        <end position="647"/>
    </location>
</feature>
<feature type="domain" description="SRCR" evidence="6">
    <location>
        <begin position="469"/>
        <end position="563"/>
    </location>
</feature>
<reference evidence="7" key="2">
    <citation type="submission" date="2025-09" db="UniProtKB">
        <authorList>
            <consortium name="Ensembl"/>
        </authorList>
    </citation>
    <scope>IDENTIFICATION</scope>
</reference>
<dbReference type="PANTHER" id="PTHR19331:SF468">
    <property type="entry name" value="SCAVENGER RECEPTOR CYSTEINE-RICH TYPE 1 PROTEIN M160"/>
    <property type="match status" value="1"/>
</dbReference>
<dbReference type="InterPro" id="IPR036772">
    <property type="entry name" value="SRCR-like_dom_sf"/>
</dbReference>
<comment type="caution">
    <text evidence="5">Lacks conserved residue(s) required for the propagation of feature annotation.</text>
</comment>
<feature type="disulfide bond" evidence="5">
    <location>
        <begin position="533"/>
        <end position="543"/>
    </location>
</feature>
<reference evidence="7" key="1">
    <citation type="submission" date="2025-08" db="UniProtKB">
        <authorList>
            <consortium name="Ensembl"/>
        </authorList>
    </citation>
    <scope>IDENTIFICATION</scope>
</reference>
<dbReference type="PROSITE" id="PS00420">
    <property type="entry name" value="SRCR_1"/>
    <property type="match status" value="1"/>
</dbReference>
<feature type="disulfide bond" evidence="5">
    <location>
        <begin position="232"/>
        <end position="293"/>
    </location>
</feature>
<feature type="disulfide bond" evidence="5">
    <location>
        <begin position="606"/>
        <end position="667"/>
    </location>
</feature>
<keyword evidence="1" id="KW-0732">Signal</keyword>
<feature type="disulfide bond" evidence="5">
    <location>
        <begin position="219"/>
        <end position="283"/>
    </location>
</feature>
<keyword evidence="2" id="KW-0677">Repeat</keyword>
<dbReference type="InterPro" id="IPR001190">
    <property type="entry name" value="SRCR"/>
</dbReference>
<feature type="domain" description="SRCR" evidence="6">
    <location>
        <begin position="194"/>
        <end position="294"/>
    </location>
</feature>
<evidence type="ECO:0000259" key="6">
    <source>
        <dbReference type="PROSITE" id="PS50287"/>
    </source>
</evidence>
<feature type="domain" description="SRCR" evidence="6">
    <location>
        <begin position="145"/>
        <end position="190"/>
    </location>
</feature>
<evidence type="ECO:0000256" key="5">
    <source>
        <dbReference type="PROSITE-ProRule" id="PRU00196"/>
    </source>
</evidence>
<dbReference type="SMART" id="SM00202">
    <property type="entry name" value="SR"/>
    <property type="match status" value="5"/>
</dbReference>
<dbReference type="PRINTS" id="PR00258">
    <property type="entry name" value="SPERACTRCPTR"/>
</dbReference>
<evidence type="ECO:0000256" key="3">
    <source>
        <dbReference type="ARBA" id="ARBA00023157"/>
    </source>
</evidence>
<dbReference type="FunFam" id="3.10.250.10:FF:000006">
    <property type="entry name" value="neurotrypsin isoform X2"/>
    <property type="match status" value="1"/>
</dbReference>
<protein>
    <submittedName>
        <fullName evidence="7">Si:dkey-21h14.8</fullName>
    </submittedName>
</protein>
<sequence>MQRLCVESWNVGLLYRCWEQLLLTKETLRYAMNVRVVGGNSRCAGRVEVLHRGQWGTVCDDDWDLADAAVVCRELDCGEPVDALGDAHFGPGSGPIWMSALCSGMESTLKNCRSAGWGMHTCTHNGDAGVICSDTLQITVICLFLCDAAFDQQDAEVVCRELDCGAPVQVLGAAAFAKGDVRMWTQEIQCYTDLRLVNGPESCSGRVEHQYLSKWATVCDACWDMRAASVLCRQLNCGIAVSVVGSDWFGEGSDEIWADVFDCDGNETKLSECSISSWSRAECSHKLDVGVICSERQCEGVLEVFIHRVWRRVLLDSWSLIESSVVCRQLGCGSVLNFYGSSSSSPEHSHECVTGTTTSGQILQLVGSGGDCAGRLEVFHSGSWGTVCDDSWDIKDAHVVCRQLQCGVALSNQQVPAWFGPGSGPIWLDEVECEGNETSLWSCSSPGWGKHDCQHKEDVGVVCSEFKEIRLTEGCEGNVEVFYNGSWGNVCYNQMDRDTASLICQELNCGRSGSEPRYSVGLKSHNWLDYFKCRRHDSTLWQCPSSSWGQNDCHNEVAKITCSDHVPLRLSGGEGRCSGRLEVYHNAVWGSVCDDQWDISDAQVVCRQLGCGAALRADGNSVFGAGEGVVWMNKVECRGNEIHLWDCPLSLKIHTDCSHKEHAGLTCAGHSKILRNNNQFIILKCKTFCCSTITCVGGGSALL</sequence>
<keyword evidence="3 5" id="KW-1015">Disulfide bond</keyword>
<evidence type="ECO:0000313" key="8">
    <source>
        <dbReference type="Proteomes" id="UP000472270"/>
    </source>
</evidence>
<dbReference type="GO" id="GO:0016020">
    <property type="term" value="C:membrane"/>
    <property type="evidence" value="ECO:0007669"/>
    <property type="project" value="InterPro"/>
</dbReference>
<feature type="domain" description="SRCR" evidence="6">
    <location>
        <begin position="285"/>
        <end position="337"/>
    </location>
</feature>
<keyword evidence="8" id="KW-1185">Reference proteome</keyword>
<dbReference type="SUPFAM" id="SSF56487">
    <property type="entry name" value="SRCR-like"/>
    <property type="match status" value="7"/>
</dbReference>
<evidence type="ECO:0000313" key="7">
    <source>
        <dbReference type="Ensembl" id="ENSSRHP00000065321.1"/>
    </source>
</evidence>
<dbReference type="PANTHER" id="PTHR19331">
    <property type="entry name" value="SCAVENGER RECEPTOR DOMAIN-CONTAINING"/>
    <property type="match status" value="1"/>
</dbReference>
<feature type="disulfide bond" evidence="5">
    <location>
        <begin position="593"/>
        <end position="657"/>
    </location>
</feature>
<dbReference type="PROSITE" id="PS50287">
    <property type="entry name" value="SRCR_2"/>
    <property type="match status" value="7"/>
</dbReference>
<dbReference type="FunFam" id="3.10.250.10:FF:000012">
    <property type="entry name" value="CD163 molecule like 1"/>
    <property type="match status" value="1"/>
</dbReference>